<dbReference type="RefSeq" id="XP_021013696.1">
    <property type="nucleotide sequence ID" value="XM_021158037.2"/>
</dbReference>
<dbReference type="KEGG" id="mcal:110291090"/>
<gene>
    <name evidence="3" type="primary">LOC110291090</name>
</gene>
<dbReference type="Proteomes" id="UP000515126">
    <property type="component" value="Chromosome 3"/>
</dbReference>
<feature type="compositionally biased region" description="Basic and acidic residues" evidence="1">
    <location>
        <begin position="196"/>
        <end position="210"/>
    </location>
</feature>
<evidence type="ECO:0000313" key="3">
    <source>
        <dbReference type="RefSeq" id="XP_021013696.1"/>
    </source>
</evidence>
<dbReference type="GeneID" id="110291090"/>
<sequence length="217" mass="24349">MRFRHWERTQLWRFYAGGGDIVEGRRLRQPPPSCQPQSLHGLTRVYSRGVQPGSLPLPDTRPIPGAPEQGRGRGQARHSAGGPAWLPESSGFPSHRASGVRSRPSLQTGFQRKFVVFLFLLSVPLFPLSGQRQISQGRGPWRRRRGLLSYRGFPSGLSEPVSSPVSRRKEERKTTDPFSSLRLPREGTERVCLSGENREKQAAWQSREEQGGTEAVD</sequence>
<proteinExistence type="predicted"/>
<feature type="region of interest" description="Disordered" evidence="1">
    <location>
        <begin position="152"/>
        <end position="217"/>
    </location>
</feature>
<feature type="region of interest" description="Disordered" evidence="1">
    <location>
        <begin position="22"/>
        <end position="104"/>
    </location>
</feature>
<dbReference type="AlphaFoldDB" id="A0A6P5PE54"/>
<protein>
    <submittedName>
        <fullName evidence="3">Uncharacterized protein LOC110291090</fullName>
    </submittedName>
</protein>
<accession>A0A6P5PE54</accession>
<evidence type="ECO:0000256" key="1">
    <source>
        <dbReference type="SAM" id="MobiDB-lite"/>
    </source>
</evidence>
<reference evidence="3" key="1">
    <citation type="submission" date="2025-08" db="UniProtKB">
        <authorList>
            <consortium name="RefSeq"/>
        </authorList>
    </citation>
    <scope>IDENTIFICATION</scope>
</reference>
<keyword evidence="2" id="KW-1185">Reference proteome</keyword>
<evidence type="ECO:0000313" key="2">
    <source>
        <dbReference type="Proteomes" id="UP000515126"/>
    </source>
</evidence>
<organism evidence="2 3">
    <name type="scientific">Mus caroli</name>
    <name type="common">Ryukyu mouse</name>
    <name type="synonym">Ricefield mouse</name>
    <dbReference type="NCBI Taxonomy" id="10089"/>
    <lineage>
        <taxon>Eukaryota</taxon>
        <taxon>Metazoa</taxon>
        <taxon>Chordata</taxon>
        <taxon>Craniata</taxon>
        <taxon>Vertebrata</taxon>
        <taxon>Euteleostomi</taxon>
        <taxon>Mammalia</taxon>
        <taxon>Eutheria</taxon>
        <taxon>Euarchontoglires</taxon>
        <taxon>Glires</taxon>
        <taxon>Rodentia</taxon>
        <taxon>Myomorpha</taxon>
        <taxon>Muroidea</taxon>
        <taxon>Muridae</taxon>
        <taxon>Murinae</taxon>
        <taxon>Mus</taxon>
        <taxon>Mus</taxon>
    </lineage>
</organism>
<name>A0A6P5PE54_MUSCR</name>